<gene>
    <name evidence="2" type="ORF">NCTC12871_01577</name>
</gene>
<evidence type="ECO:0000256" key="1">
    <source>
        <dbReference type="SAM" id="Phobius"/>
    </source>
</evidence>
<feature type="transmembrane region" description="Helical" evidence="1">
    <location>
        <begin position="207"/>
        <end position="228"/>
    </location>
</feature>
<feature type="transmembrane region" description="Helical" evidence="1">
    <location>
        <begin position="28"/>
        <end position="47"/>
    </location>
</feature>
<dbReference type="EMBL" id="LR134510">
    <property type="protein sequence ID" value="VEJ10069.1"/>
    <property type="molecule type" value="Genomic_DNA"/>
</dbReference>
<organism evidence="2 3">
    <name type="scientific">Actinobacillus delphinicola</name>
    <dbReference type="NCBI Taxonomy" id="51161"/>
    <lineage>
        <taxon>Bacteria</taxon>
        <taxon>Pseudomonadati</taxon>
        <taxon>Pseudomonadota</taxon>
        <taxon>Gammaproteobacteria</taxon>
        <taxon>Pasteurellales</taxon>
        <taxon>Pasteurellaceae</taxon>
        <taxon>Actinobacillus</taxon>
    </lineage>
</organism>
<feature type="transmembrane region" description="Helical" evidence="1">
    <location>
        <begin position="146"/>
        <end position="165"/>
    </location>
</feature>
<keyword evidence="1" id="KW-0812">Transmembrane</keyword>
<dbReference type="SUPFAM" id="SSF103481">
    <property type="entry name" value="Multidrug resistance efflux transporter EmrE"/>
    <property type="match status" value="2"/>
</dbReference>
<feature type="transmembrane region" description="Helical" evidence="1">
    <location>
        <begin position="68"/>
        <end position="87"/>
    </location>
</feature>
<protein>
    <submittedName>
        <fullName evidence="2">Putative integral membrane protein</fullName>
    </submittedName>
</protein>
<name>A0A448TVX0_9PAST</name>
<feature type="transmembrane region" description="Helical" evidence="1">
    <location>
        <begin position="177"/>
        <end position="200"/>
    </location>
</feature>
<accession>A0A448TVX0</accession>
<proteinExistence type="predicted"/>
<dbReference type="KEGG" id="adp:NCTC12871_01577"/>
<dbReference type="AlphaFoldDB" id="A0A448TVX0"/>
<keyword evidence="1" id="KW-1133">Transmembrane helix</keyword>
<feature type="transmembrane region" description="Helical" evidence="1">
    <location>
        <begin position="107"/>
        <end position="134"/>
    </location>
</feature>
<sequence>MQNLGLAVLFSVLVSVLLKVAKRGKIQIDQAIAFNYISAGALAYYVLKPNFDGVGFNQFLMTSSHMSIFIALGFLLPTVFIIMAKAINVAGIVRADAAQRLSLILPILASFLLFGQTLTHARLIGIILAFLALFCLVKKPNAEKGALGVIGAVSLLLVWAGYGVIDILFKEVAKMGGAFPNTLFASFVLGGGILFIYLVLKRVEWTIPSVLGGLFLGCLNFGNILFYIKAHQSFSGNPTLVFASMNIGVIILATLAGAAYFKEKISKINWLGLVLGVLAIWCLFYLDKFMA</sequence>
<evidence type="ECO:0000313" key="3">
    <source>
        <dbReference type="Proteomes" id="UP000279799"/>
    </source>
</evidence>
<keyword evidence="1" id="KW-0472">Membrane</keyword>
<dbReference type="OrthoDB" id="1524053at2"/>
<evidence type="ECO:0000313" key="2">
    <source>
        <dbReference type="EMBL" id="VEJ10069.1"/>
    </source>
</evidence>
<reference evidence="2 3" key="1">
    <citation type="submission" date="2018-12" db="EMBL/GenBank/DDBJ databases">
        <authorList>
            <consortium name="Pathogen Informatics"/>
        </authorList>
    </citation>
    <scope>NUCLEOTIDE SEQUENCE [LARGE SCALE GENOMIC DNA]</scope>
    <source>
        <strain evidence="2 3">NCTC12871</strain>
    </source>
</reference>
<dbReference type="Proteomes" id="UP000279799">
    <property type="component" value="Chromosome"/>
</dbReference>
<dbReference type="RefSeq" id="WP_126600501.1">
    <property type="nucleotide sequence ID" value="NZ_LR134510.1"/>
</dbReference>
<keyword evidence="3" id="KW-1185">Reference proteome</keyword>
<feature type="transmembrane region" description="Helical" evidence="1">
    <location>
        <begin position="268"/>
        <end position="286"/>
    </location>
</feature>
<dbReference type="InterPro" id="IPR037185">
    <property type="entry name" value="EmrE-like"/>
</dbReference>
<feature type="transmembrane region" description="Helical" evidence="1">
    <location>
        <begin position="240"/>
        <end position="261"/>
    </location>
</feature>